<dbReference type="AlphaFoldDB" id="A0A0M4N724"/>
<accession>A0A0M4N724</accession>
<dbReference type="EMBL" id="CP012603">
    <property type="protein sequence ID" value="ALE38464.1"/>
    <property type="molecule type" value="Genomic_DNA"/>
</dbReference>
<protein>
    <submittedName>
        <fullName evidence="1">Uncharacterized protein</fullName>
    </submittedName>
</protein>
<dbReference type="PATRIC" id="fig|1279460.3.peg.1268"/>
<sequence length="39" mass="5084">MRKQLKRKRTQQKVFSNSAYRFYNKWKLKDEILYYVFFM</sequence>
<evidence type="ECO:0000313" key="1">
    <source>
        <dbReference type="EMBL" id="ALE38464.1"/>
    </source>
</evidence>
<proteinExistence type="predicted"/>
<name>A0A0M4N724_LEPIR</name>
<gene>
    <name evidence="1" type="ORF">G436_1260</name>
</gene>
<organism evidence="1">
    <name type="scientific">Leptospira interrogans serovar Hardjo str. Norma</name>
    <dbReference type="NCBI Taxonomy" id="1279460"/>
    <lineage>
        <taxon>Bacteria</taxon>
        <taxon>Pseudomonadati</taxon>
        <taxon>Spirochaetota</taxon>
        <taxon>Spirochaetia</taxon>
        <taxon>Leptospirales</taxon>
        <taxon>Leptospiraceae</taxon>
        <taxon>Leptospira</taxon>
    </lineage>
</organism>
<evidence type="ECO:0000313" key="2">
    <source>
        <dbReference type="Proteomes" id="UP000056502"/>
    </source>
</evidence>
<reference evidence="1 2" key="1">
    <citation type="journal article" date="2015" name="Genome Announc.">
        <title>Whole-Genome Sequence of Leptospira interrogans Serovar Hardjo Subtype Hardjoprajitno Strain Norma, Isolated from Cattle in a Leptospirosis Outbreak in Brazil.</title>
        <authorList>
            <person name="Cosate M.R."/>
            <person name="Soares S.C."/>
            <person name="Mendes T.A."/>
            <person name="Raittz R.T."/>
            <person name="Moreira E.C."/>
            <person name="Leite R."/>
            <person name="Fernandes G.R."/>
            <person name="Haddad J.P."/>
            <person name="Ortega J.M."/>
        </authorList>
    </citation>
    <scope>NUCLEOTIDE SEQUENCE [LARGE SCALE GENOMIC DNA]</scope>
    <source>
        <strain evidence="1 2">Norma</strain>
    </source>
</reference>
<dbReference type="Proteomes" id="UP000056502">
    <property type="component" value="Chromosome I"/>
</dbReference>